<feature type="transmembrane region" description="Helical" evidence="2">
    <location>
        <begin position="215"/>
        <end position="234"/>
    </location>
</feature>
<reference evidence="5" key="1">
    <citation type="journal article" date="2019" name="Int. J. Syst. Evol. Microbiol.">
        <title>The Global Catalogue of Microorganisms (GCM) 10K type strain sequencing project: providing services to taxonomists for standard genome sequencing and annotation.</title>
        <authorList>
            <consortium name="The Broad Institute Genomics Platform"/>
            <consortium name="The Broad Institute Genome Sequencing Center for Infectious Disease"/>
            <person name="Wu L."/>
            <person name="Ma J."/>
        </authorList>
    </citation>
    <scope>NUCLEOTIDE SEQUENCE [LARGE SCALE GENOMIC DNA]</scope>
    <source>
        <strain evidence="5">CCM 7043</strain>
    </source>
</reference>
<evidence type="ECO:0000313" key="4">
    <source>
        <dbReference type="EMBL" id="MFD1520308.1"/>
    </source>
</evidence>
<protein>
    <submittedName>
        <fullName evidence="4">Zf-HC2 domain-containing protein</fullName>
    </submittedName>
</protein>
<dbReference type="InterPro" id="IPR027383">
    <property type="entry name" value="Znf_put"/>
</dbReference>
<keyword evidence="2" id="KW-1133">Transmembrane helix</keyword>
<feature type="transmembrane region" description="Helical" evidence="2">
    <location>
        <begin position="154"/>
        <end position="177"/>
    </location>
</feature>
<evidence type="ECO:0000256" key="1">
    <source>
        <dbReference type="SAM" id="MobiDB-lite"/>
    </source>
</evidence>
<keyword evidence="2" id="KW-0472">Membrane</keyword>
<feature type="transmembrane region" description="Helical" evidence="2">
    <location>
        <begin position="184"/>
        <end position="203"/>
    </location>
</feature>
<evidence type="ECO:0000259" key="3">
    <source>
        <dbReference type="Pfam" id="PF13490"/>
    </source>
</evidence>
<keyword evidence="2" id="KW-0812">Transmembrane</keyword>
<comment type="caution">
    <text evidence="4">The sequence shown here is derived from an EMBL/GenBank/DDBJ whole genome shotgun (WGS) entry which is preliminary data.</text>
</comment>
<feature type="transmembrane region" description="Helical" evidence="2">
    <location>
        <begin position="108"/>
        <end position="134"/>
    </location>
</feature>
<dbReference type="RefSeq" id="WP_344727425.1">
    <property type="nucleotide sequence ID" value="NZ_BAAAUS010000043.1"/>
</dbReference>
<accession>A0ABW4EZN4</accession>
<evidence type="ECO:0000313" key="5">
    <source>
        <dbReference type="Proteomes" id="UP001597114"/>
    </source>
</evidence>
<dbReference type="Proteomes" id="UP001597114">
    <property type="component" value="Unassembled WGS sequence"/>
</dbReference>
<dbReference type="Pfam" id="PF13490">
    <property type="entry name" value="zf-HC2"/>
    <property type="match status" value="1"/>
</dbReference>
<keyword evidence="5" id="KW-1185">Reference proteome</keyword>
<sequence length="284" mass="29399">MGTDWRSGSQESDLDCRQCREAVSARLDGEDPPGGAAGAERADTHLATCSACRAFVDDAAHITRLARTRAVEEVADLTPALLVAWTDAAPVREEAATEHRRHARRRRWALDVVRGGLGVVALGQLSLAGASIVATGGDETHVAMPGMGLSGASAAHFSHESAAWNLALGVAFGWVALGRFRPSAGLVPMIAAFVGVLTALSVPDLVEGRVDPSRLVGHGVVVIGLVLLLVFRILQRDDGGRTAGSGGEAGRSPVPGHLFGSLIPVRGPDGRGGRGLEPTGRRAA</sequence>
<feature type="domain" description="Putative zinc-finger" evidence="3">
    <location>
        <begin position="16"/>
        <end position="53"/>
    </location>
</feature>
<gene>
    <name evidence="4" type="ORF">ACFSJD_22630</name>
</gene>
<name>A0ABW4EZN4_9PSEU</name>
<proteinExistence type="predicted"/>
<dbReference type="EMBL" id="JBHUCO010000024">
    <property type="protein sequence ID" value="MFD1520308.1"/>
    <property type="molecule type" value="Genomic_DNA"/>
</dbReference>
<evidence type="ECO:0000256" key="2">
    <source>
        <dbReference type="SAM" id="Phobius"/>
    </source>
</evidence>
<organism evidence="4 5">
    <name type="scientific">Pseudonocardia yunnanensis</name>
    <dbReference type="NCBI Taxonomy" id="58107"/>
    <lineage>
        <taxon>Bacteria</taxon>
        <taxon>Bacillati</taxon>
        <taxon>Actinomycetota</taxon>
        <taxon>Actinomycetes</taxon>
        <taxon>Pseudonocardiales</taxon>
        <taxon>Pseudonocardiaceae</taxon>
        <taxon>Pseudonocardia</taxon>
    </lineage>
</organism>
<feature type="region of interest" description="Disordered" evidence="1">
    <location>
        <begin position="261"/>
        <end position="284"/>
    </location>
</feature>